<reference evidence="1" key="1">
    <citation type="submission" date="2021-06" db="EMBL/GenBank/DDBJ databases">
        <authorList>
            <person name="Kallberg Y."/>
            <person name="Tangrot J."/>
            <person name="Rosling A."/>
        </authorList>
    </citation>
    <scope>NUCLEOTIDE SEQUENCE</scope>
    <source>
        <strain evidence="1">IL203A</strain>
    </source>
</reference>
<protein>
    <submittedName>
        <fullName evidence="1">15747_t:CDS:1</fullName>
    </submittedName>
</protein>
<feature type="non-terminal residue" evidence="1">
    <location>
        <position position="140"/>
    </location>
</feature>
<sequence>IRAMIINKKITTFGDGITNDLDDTYGFREPGDILGDYKDKIIPFLSIAAVNGILYLASRSNKPVPDNYKQMLNTATAGLFSASHTSFSGIFSFQDVNNYPGFSVSSETLLLINQGQLKNMFGKDFEATAKYRAFADILLK</sequence>
<feature type="non-terminal residue" evidence="1">
    <location>
        <position position="1"/>
    </location>
</feature>
<gene>
    <name evidence="1" type="ORF">DHETER_LOCUS15382</name>
</gene>
<organism evidence="1 2">
    <name type="scientific">Dentiscutata heterogama</name>
    <dbReference type="NCBI Taxonomy" id="1316150"/>
    <lineage>
        <taxon>Eukaryota</taxon>
        <taxon>Fungi</taxon>
        <taxon>Fungi incertae sedis</taxon>
        <taxon>Mucoromycota</taxon>
        <taxon>Glomeromycotina</taxon>
        <taxon>Glomeromycetes</taxon>
        <taxon>Diversisporales</taxon>
        <taxon>Gigasporaceae</taxon>
        <taxon>Dentiscutata</taxon>
    </lineage>
</organism>
<dbReference type="EMBL" id="CAJVPU010052325">
    <property type="protein sequence ID" value="CAG8763016.1"/>
    <property type="molecule type" value="Genomic_DNA"/>
</dbReference>
<proteinExistence type="predicted"/>
<evidence type="ECO:0000313" key="1">
    <source>
        <dbReference type="EMBL" id="CAG8763016.1"/>
    </source>
</evidence>
<comment type="caution">
    <text evidence="1">The sequence shown here is derived from an EMBL/GenBank/DDBJ whole genome shotgun (WGS) entry which is preliminary data.</text>
</comment>
<dbReference type="Proteomes" id="UP000789702">
    <property type="component" value="Unassembled WGS sequence"/>
</dbReference>
<accession>A0ACA9QR46</accession>
<evidence type="ECO:0000313" key="2">
    <source>
        <dbReference type="Proteomes" id="UP000789702"/>
    </source>
</evidence>
<keyword evidence="2" id="KW-1185">Reference proteome</keyword>
<name>A0ACA9QR46_9GLOM</name>